<keyword evidence="2" id="KW-1133">Transmembrane helix</keyword>
<name>A0A9P7FXK3_9AGAR</name>
<gene>
    <name evidence="3" type="ORF">H0H81_007148</name>
</gene>
<evidence type="ECO:0000256" key="2">
    <source>
        <dbReference type="SAM" id="Phobius"/>
    </source>
</evidence>
<evidence type="ECO:0000256" key="1">
    <source>
        <dbReference type="SAM" id="MobiDB-lite"/>
    </source>
</evidence>
<reference evidence="3" key="2">
    <citation type="submission" date="2021-10" db="EMBL/GenBank/DDBJ databases">
        <title>Phylogenomics reveals ancestral predisposition of the termite-cultivated fungus Termitomyces towards a domesticated lifestyle.</title>
        <authorList>
            <person name="Auxier B."/>
            <person name="Grum-Grzhimaylo A."/>
            <person name="Cardenas M.E."/>
            <person name="Lodge J.D."/>
            <person name="Laessoe T."/>
            <person name="Pedersen O."/>
            <person name="Smith M.E."/>
            <person name="Kuyper T.W."/>
            <person name="Franco-Molano E.A."/>
            <person name="Baroni T.J."/>
            <person name="Aanen D.K."/>
        </authorList>
    </citation>
    <scope>NUCLEOTIDE SEQUENCE</scope>
    <source>
        <strain evidence="3">D49</strain>
    </source>
</reference>
<evidence type="ECO:0000313" key="3">
    <source>
        <dbReference type="EMBL" id="KAG5636687.1"/>
    </source>
</evidence>
<feature type="transmembrane region" description="Helical" evidence="2">
    <location>
        <begin position="225"/>
        <end position="253"/>
    </location>
</feature>
<sequence length="350" mass="38661">MALTYTVLGAKKTSLELAYDTYLRGNKRLIALTNNLEPFAFTVSCGIIVSAIVKARSATGLSAYHALIALNISQINSWTGYVLLLLRILCAVHQKNLRTKIFFLQIIPYFIHAILVSAFGIYFWRDLAPFMEYASTAPVQPCHPSAYYWILERTVEISDKRLRTISLAYYALSAFPPLNPFPFLSAVPCLVGVCLSIAIFRICWASFLSPMGQRPSESEPNPAETLVSLFGAFTSLCIGHVLWALAICGPFIYTIVSTELTISINRPNVEPGTESEWTYNQTLALFTAIFTVFIYAHEISKMWQTAEPEEEGWTGSSVAEGIYQATGEEQQSLGPESHSNYGATSGSTGV</sequence>
<dbReference type="AlphaFoldDB" id="A0A9P7FXK3"/>
<protein>
    <submittedName>
        <fullName evidence="3">Uncharacterized protein</fullName>
    </submittedName>
</protein>
<feature type="transmembrane region" description="Helical" evidence="2">
    <location>
        <begin position="36"/>
        <end position="53"/>
    </location>
</feature>
<feature type="transmembrane region" description="Helical" evidence="2">
    <location>
        <begin position="183"/>
        <end position="204"/>
    </location>
</feature>
<dbReference type="EMBL" id="JABCKI010005903">
    <property type="protein sequence ID" value="KAG5636687.1"/>
    <property type="molecule type" value="Genomic_DNA"/>
</dbReference>
<keyword evidence="2" id="KW-0812">Transmembrane</keyword>
<feature type="transmembrane region" description="Helical" evidence="2">
    <location>
        <begin position="101"/>
        <end position="124"/>
    </location>
</feature>
<feature type="compositionally biased region" description="Polar residues" evidence="1">
    <location>
        <begin position="327"/>
        <end position="350"/>
    </location>
</feature>
<dbReference type="OrthoDB" id="3351993at2759"/>
<comment type="caution">
    <text evidence="3">The sequence shown here is derived from an EMBL/GenBank/DDBJ whole genome shotgun (WGS) entry which is preliminary data.</text>
</comment>
<feature type="transmembrane region" description="Helical" evidence="2">
    <location>
        <begin position="65"/>
        <end position="89"/>
    </location>
</feature>
<feature type="region of interest" description="Disordered" evidence="1">
    <location>
        <begin position="325"/>
        <end position="350"/>
    </location>
</feature>
<reference evidence="3" key="1">
    <citation type="submission" date="2021-02" db="EMBL/GenBank/DDBJ databases">
        <authorList>
            <person name="Nieuwenhuis M."/>
            <person name="Van De Peppel L.J.J."/>
        </authorList>
    </citation>
    <scope>NUCLEOTIDE SEQUENCE</scope>
    <source>
        <strain evidence="3">D49</strain>
    </source>
</reference>
<dbReference type="Proteomes" id="UP000717328">
    <property type="component" value="Unassembled WGS sequence"/>
</dbReference>
<keyword evidence="2" id="KW-0472">Membrane</keyword>
<keyword evidence="4" id="KW-1185">Reference proteome</keyword>
<feature type="transmembrane region" description="Helical" evidence="2">
    <location>
        <begin position="277"/>
        <end position="296"/>
    </location>
</feature>
<evidence type="ECO:0000313" key="4">
    <source>
        <dbReference type="Proteomes" id="UP000717328"/>
    </source>
</evidence>
<organism evidence="3 4">
    <name type="scientific">Sphagnurus paluster</name>
    <dbReference type="NCBI Taxonomy" id="117069"/>
    <lineage>
        <taxon>Eukaryota</taxon>
        <taxon>Fungi</taxon>
        <taxon>Dikarya</taxon>
        <taxon>Basidiomycota</taxon>
        <taxon>Agaricomycotina</taxon>
        <taxon>Agaricomycetes</taxon>
        <taxon>Agaricomycetidae</taxon>
        <taxon>Agaricales</taxon>
        <taxon>Tricholomatineae</taxon>
        <taxon>Lyophyllaceae</taxon>
        <taxon>Sphagnurus</taxon>
    </lineage>
</organism>
<proteinExistence type="predicted"/>
<accession>A0A9P7FXK3</accession>